<dbReference type="Pfam" id="PF12796">
    <property type="entry name" value="Ank_2"/>
    <property type="match status" value="2"/>
</dbReference>
<dbReference type="EMBL" id="NEVH01026401">
    <property type="protein sequence ID" value="PNF14185.1"/>
    <property type="molecule type" value="Genomic_DNA"/>
</dbReference>
<dbReference type="SMART" id="SM00248">
    <property type="entry name" value="ANK"/>
    <property type="match status" value="5"/>
</dbReference>
<dbReference type="OrthoDB" id="19014at2759"/>
<dbReference type="EMBL" id="NEVH01026401">
    <property type="protein sequence ID" value="PNF14184.1"/>
    <property type="molecule type" value="Genomic_DNA"/>
</dbReference>
<feature type="repeat" description="ANK" evidence="2">
    <location>
        <begin position="219"/>
        <end position="251"/>
    </location>
</feature>
<feature type="region of interest" description="Disordered" evidence="3">
    <location>
        <begin position="405"/>
        <end position="428"/>
    </location>
</feature>
<dbReference type="FunFam" id="1.25.40.20:FF:000198">
    <property type="entry name" value="Myosin binding subunit, isoform P"/>
    <property type="match status" value="1"/>
</dbReference>
<evidence type="ECO:0000313" key="4">
    <source>
        <dbReference type="EMBL" id="PNF14185.1"/>
    </source>
</evidence>
<evidence type="ECO:0000256" key="2">
    <source>
        <dbReference type="PROSITE-ProRule" id="PRU00023"/>
    </source>
</evidence>
<dbReference type="InterPro" id="IPR036770">
    <property type="entry name" value="Ankyrin_rpt-contain_sf"/>
</dbReference>
<evidence type="ECO:0000256" key="1">
    <source>
        <dbReference type="ARBA" id="ARBA00022737"/>
    </source>
</evidence>
<evidence type="ECO:0000256" key="3">
    <source>
        <dbReference type="SAM" id="MobiDB-lite"/>
    </source>
</evidence>
<dbReference type="GO" id="GO:0004857">
    <property type="term" value="F:enzyme inhibitor activity"/>
    <property type="evidence" value="ECO:0007669"/>
    <property type="project" value="TreeGrafter"/>
</dbReference>
<dbReference type="GO" id="GO:0017020">
    <property type="term" value="F:myosin phosphatase regulator activity"/>
    <property type="evidence" value="ECO:0007669"/>
    <property type="project" value="TreeGrafter"/>
</dbReference>
<dbReference type="SUPFAM" id="SSF48403">
    <property type="entry name" value="Ankyrin repeat"/>
    <property type="match status" value="1"/>
</dbReference>
<feature type="repeat" description="ANK" evidence="2">
    <location>
        <begin position="124"/>
        <end position="156"/>
    </location>
</feature>
<feature type="compositionally biased region" description="Polar residues" evidence="3">
    <location>
        <begin position="323"/>
        <end position="336"/>
    </location>
</feature>
<dbReference type="PROSITE" id="PS50297">
    <property type="entry name" value="ANK_REP_REGION"/>
    <property type="match status" value="4"/>
</dbReference>
<organism evidence="4 5">
    <name type="scientific">Cryptotermes secundus</name>
    <dbReference type="NCBI Taxonomy" id="105785"/>
    <lineage>
        <taxon>Eukaryota</taxon>
        <taxon>Metazoa</taxon>
        <taxon>Ecdysozoa</taxon>
        <taxon>Arthropoda</taxon>
        <taxon>Hexapoda</taxon>
        <taxon>Insecta</taxon>
        <taxon>Pterygota</taxon>
        <taxon>Neoptera</taxon>
        <taxon>Polyneoptera</taxon>
        <taxon>Dictyoptera</taxon>
        <taxon>Blattodea</taxon>
        <taxon>Blattoidea</taxon>
        <taxon>Termitoidae</taxon>
        <taxon>Kalotermitidae</taxon>
        <taxon>Cryptotermitinae</taxon>
        <taxon>Cryptotermes</taxon>
    </lineage>
</organism>
<keyword evidence="5" id="KW-1185">Reference proteome</keyword>
<accession>A0A2J7PCX8</accession>
<dbReference type="InParanoid" id="A0A2J7PCX8"/>
<feature type="region of interest" description="Disordered" evidence="3">
    <location>
        <begin position="468"/>
        <end position="511"/>
    </location>
</feature>
<sequence>MEHAELVAEMAHVEHLSTQERLHLARRRRLQQLKAWAQREKKWSGQKVPKSNKHIYFSDSVMLLEAAARNDIDEVRRLLIKGVSPDSTNEDGLTALHQCCIDDNEEMMKLLIEYGANVNAEDSEKWTPLHAAATCGHLHLVRYLISRGSNLLAVNADGNMPYDICEDEAALDYIEGEMARRGVTQELIDETRASTELQMLRDLHQLAVEGRDLEAYDHQGATPLHIAAANGYLRVVEFLLDHNVATNVKDNDDWQPVHAAACWGHLEVLELLVHHGADLNAKTKHEETPADICEDPELRERILQLRSEQETRRLQETKKRGVNRSQSNTRTQSVRRTSIRDKTIITKKDAVEEARRLAQEVFVSPVDGSGARVEPGALENIPPGDHIPSPKDAANGEVVGSGLVVPTERRAPEGQDNDLEGEFDNDSKPAALGLPTSYVTGGNGNINIHVSVTINAGTLADLKKQRSQIRNNSPEGVTTGLSPISSVASSPMPSVQRFTGDTDDVVGDPKPKRCCVIS</sequence>
<gene>
    <name evidence="4" type="primary">Ppp1r16a_1</name>
    <name evidence="4" type="ORF">B7P43_G12976</name>
</gene>
<feature type="compositionally biased region" description="Polar residues" evidence="3">
    <location>
        <begin position="468"/>
        <end position="499"/>
    </location>
</feature>
<dbReference type="GO" id="GO:0005737">
    <property type="term" value="C:cytoplasm"/>
    <property type="evidence" value="ECO:0007669"/>
    <property type="project" value="TreeGrafter"/>
</dbReference>
<feature type="region of interest" description="Disordered" evidence="3">
    <location>
        <begin position="310"/>
        <end position="336"/>
    </location>
</feature>
<keyword evidence="2" id="KW-0040">ANK repeat</keyword>
<dbReference type="PANTHER" id="PTHR24179">
    <property type="entry name" value="PROTEIN PHOSPHATASE 1 REGULATORY SUBUNIT 12"/>
    <property type="match status" value="1"/>
</dbReference>
<keyword evidence="1" id="KW-0677">Repeat</keyword>
<feature type="compositionally biased region" description="Acidic residues" evidence="3">
    <location>
        <begin position="415"/>
        <end position="424"/>
    </location>
</feature>
<dbReference type="Proteomes" id="UP000235965">
    <property type="component" value="Unassembled WGS sequence"/>
</dbReference>
<reference evidence="4 5" key="1">
    <citation type="submission" date="2017-12" db="EMBL/GenBank/DDBJ databases">
        <title>Hemimetabolous genomes reveal molecular basis of termite eusociality.</title>
        <authorList>
            <person name="Harrison M.C."/>
            <person name="Jongepier E."/>
            <person name="Robertson H.M."/>
            <person name="Arning N."/>
            <person name="Bitard-Feildel T."/>
            <person name="Chao H."/>
            <person name="Childers C.P."/>
            <person name="Dinh H."/>
            <person name="Doddapaneni H."/>
            <person name="Dugan S."/>
            <person name="Gowin J."/>
            <person name="Greiner C."/>
            <person name="Han Y."/>
            <person name="Hu H."/>
            <person name="Hughes D.S.T."/>
            <person name="Huylmans A.-K."/>
            <person name="Kemena C."/>
            <person name="Kremer L.P.M."/>
            <person name="Lee S.L."/>
            <person name="Lopez-Ezquerra A."/>
            <person name="Mallet L."/>
            <person name="Monroy-Kuhn J.M."/>
            <person name="Moser A."/>
            <person name="Murali S.C."/>
            <person name="Muzny D.M."/>
            <person name="Otani S."/>
            <person name="Piulachs M.-D."/>
            <person name="Poelchau M."/>
            <person name="Qu J."/>
            <person name="Schaub F."/>
            <person name="Wada-Katsumata A."/>
            <person name="Worley K.C."/>
            <person name="Xie Q."/>
            <person name="Ylla G."/>
            <person name="Poulsen M."/>
            <person name="Gibbs R.A."/>
            <person name="Schal C."/>
            <person name="Richards S."/>
            <person name="Belles X."/>
            <person name="Korb J."/>
            <person name="Bornberg-Bauer E."/>
        </authorList>
    </citation>
    <scope>NUCLEOTIDE SEQUENCE [LARGE SCALE GENOMIC DNA]</scope>
    <source>
        <tissue evidence="4">Whole body</tissue>
    </source>
</reference>
<dbReference type="PROSITE" id="PS50088">
    <property type="entry name" value="ANK_REPEAT"/>
    <property type="match status" value="4"/>
</dbReference>
<dbReference type="InterPro" id="IPR051226">
    <property type="entry name" value="PP1_Regulatory_Subunit"/>
</dbReference>
<name>A0A2J7PCX8_9NEOP</name>
<proteinExistence type="predicted"/>
<dbReference type="STRING" id="105785.A0A2J7PCX8"/>
<dbReference type="Gene3D" id="1.25.40.20">
    <property type="entry name" value="Ankyrin repeat-containing domain"/>
    <property type="match status" value="2"/>
</dbReference>
<feature type="repeat" description="ANK" evidence="2">
    <location>
        <begin position="91"/>
        <end position="123"/>
    </location>
</feature>
<dbReference type="InterPro" id="IPR002110">
    <property type="entry name" value="Ankyrin_rpt"/>
</dbReference>
<feature type="repeat" description="ANK" evidence="2">
    <location>
        <begin position="252"/>
        <end position="284"/>
    </location>
</feature>
<comment type="caution">
    <text evidence="4">The sequence shown here is derived from an EMBL/GenBank/DDBJ whole genome shotgun (WGS) entry which is preliminary data.</text>
</comment>
<evidence type="ECO:0000313" key="5">
    <source>
        <dbReference type="Proteomes" id="UP000235965"/>
    </source>
</evidence>
<dbReference type="PANTHER" id="PTHR24179:SF29">
    <property type="entry name" value="LD46604P"/>
    <property type="match status" value="1"/>
</dbReference>
<dbReference type="AlphaFoldDB" id="A0A2J7PCX8"/>
<dbReference type="PRINTS" id="PR01415">
    <property type="entry name" value="ANKYRIN"/>
</dbReference>
<feature type="compositionally biased region" description="Basic and acidic residues" evidence="3">
    <location>
        <begin position="310"/>
        <end position="319"/>
    </location>
</feature>
<protein>
    <submittedName>
        <fullName evidence="4">Protein phosphatase 1 regulatory subunit 16A</fullName>
    </submittedName>
</protein>